<feature type="domain" description="DDE-1" evidence="1">
    <location>
        <begin position="70"/>
        <end position="170"/>
    </location>
</feature>
<evidence type="ECO:0000313" key="2">
    <source>
        <dbReference type="EMBL" id="KFO07193.1"/>
    </source>
</evidence>
<sequence length="172" mass="19255">QHLPSDFTKKFIAFQQYVIGLHEGHDYLLSQMGNADETPVSFDEPSNNIIEEIGTKSVIIKTLGNEKMCITVMLAVLADGIKLPPYVILKRKTMLKDQLPTGIIVRCQNQGWMSTDLMKDWLNIVWNRRPGVLLHKRQMLVLGTFKGYLTPAMKNIIGEMNAALAVVPGGMS</sequence>
<reference evidence="2 3" key="1">
    <citation type="submission" date="2014-04" db="EMBL/GenBank/DDBJ databases">
        <title>Genome evolution of avian class.</title>
        <authorList>
            <person name="Zhang G."/>
            <person name="Li C."/>
        </authorList>
    </citation>
    <scope>NUCLEOTIDE SEQUENCE [LARGE SCALE GENOMIC DNA]</scope>
    <source>
        <strain evidence="2">BGI_N312</strain>
    </source>
</reference>
<dbReference type="EMBL" id="KL478580">
    <property type="protein sequence ID" value="KFO07193.1"/>
    <property type="molecule type" value="Genomic_DNA"/>
</dbReference>
<keyword evidence="3" id="KW-1185">Reference proteome</keyword>
<dbReference type="InterPro" id="IPR004875">
    <property type="entry name" value="DDE_SF_endonuclease_dom"/>
</dbReference>
<proteinExistence type="predicted"/>
<protein>
    <submittedName>
        <fullName evidence="2">Pogo transposable element with KRAB domain</fullName>
    </submittedName>
</protein>
<accession>A0A087V3K1</accession>
<feature type="non-terminal residue" evidence="2">
    <location>
        <position position="1"/>
    </location>
</feature>
<dbReference type="AlphaFoldDB" id="A0A087V3K1"/>
<evidence type="ECO:0000259" key="1">
    <source>
        <dbReference type="Pfam" id="PF03184"/>
    </source>
</evidence>
<feature type="non-terminal residue" evidence="2">
    <location>
        <position position="172"/>
    </location>
</feature>
<evidence type="ECO:0000313" key="3">
    <source>
        <dbReference type="Proteomes" id="UP000053309"/>
    </source>
</evidence>
<gene>
    <name evidence="2" type="ORF">N312_02219</name>
</gene>
<dbReference type="Proteomes" id="UP000053309">
    <property type="component" value="Unassembled WGS sequence"/>
</dbReference>
<organism evidence="2 3">
    <name type="scientific">Balearica regulorum gibbericeps</name>
    <name type="common">East African grey crowned-crane</name>
    <dbReference type="NCBI Taxonomy" id="100784"/>
    <lineage>
        <taxon>Eukaryota</taxon>
        <taxon>Metazoa</taxon>
        <taxon>Chordata</taxon>
        <taxon>Craniata</taxon>
        <taxon>Vertebrata</taxon>
        <taxon>Euteleostomi</taxon>
        <taxon>Archelosauria</taxon>
        <taxon>Archosauria</taxon>
        <taxon>Dinosauria</taxon>
        <taxon>Saurischia</taxon>
        <taxon>Theropoda</taxon>
        <taxon>Coelurosauria</taxon>
        <taxon>Aves</taxon>
        <taxon>Neognathae</taxon>
        <taxon>Neoaves</taxon>
        <taxon>Gruiformes</taxon>
        <taxon>Gruidae</taxon>
        <taxon>Balearica</taxon>
    </lineage>
</organism>
<name>A0A087V3K1_BALRE</name>
<dbReference type="GO" id="GO:0003676">
    <property type="term" value="F:nucleic acid binding"/>
    <property type="evidence" value="ECO:0007669"/>
    <property type="project" value="InterPro"/>
</dbReference>
<dbReference type="Pfam" id="PF03184">
    <property type="entry name" value="DDE_1"/>
    <property type="match status" value="1"/>
</dbReference>